<dbReference type="GO" id="GO:0012506">
    <property type="term" value="C:vesicle membrane"/>
    <property type="evidence" value="ECO:0007669"/>
    <property type="project" value="TreeGrafter"/>
</dbReference>
<dbReference type="EMBL" id="CAJHNH020000177">
    <property type="protein sequence ID" value="CAG5115872.1"/>
    <property type="molecule type" value="Genomic_DNA"/>
</dbReference>
<evidence type="ECO:0000313" key="4">
    <source>
        <dbReference type="EMBL" id="CAG5115872.1"/>
    </source>
</evidence>
<dbReference type="PANTHER" id="PTHR10502:SF175">
    <property type="entry name" value="ANNEXIN A13"/>
    <property type="match status" value="1"/>
</dbReference>
<dbReference type="GO" id="GO:0005886">
    <property type="term" value="C:plasma membrane"/>
    <property type="evidence" value="ECO:0007669"/>
    <property type="project" value="TreeGrafter"/>
</dbReference>
<organism evidence="4 5">
    <name type="scientific">Candidula unifasciata</name>
    <dbReference type="NCBI Taxonomy" id="100452"/>
    <lineage>
        <taxon>Eukaryota</taxon>
        <taxon>Metazoa</taxon>
        <taxon>Spiralia</taxon>
        <taxon>Lophotrochozoa</taxon>
        <taxon>Mollusca</taxon>
        <taxon>Gastropoda</taxon>
        <taxon>Heterobranchia</taxon>
        <taxon>Euthyneura</taxon>
        <taxon>Panpulmonata</taxon>
        <taxon>Eupulmonata</taxon>
        <taxon>Stylommatophora</taxon>
        <taxon>Helicina</taxon>
        <taxon>Helicoidea</taxon>
        <taxon>Geomitridae</taxon>
        <taxon>Candidula</taxon>
    </lineage>
</organism>
<reference evidence="4" key="1">
    <citation type="submission" date="2021-04" db="EMBL/GenBank/DDBJ databases">
        <authorList>
            <consortium name="Molecular Ecology Group"/>
        </authorList>
    </citation>
    <scope>NUCLEOTIDE SEQUENCE</scope>
</reference>
<comment type="caution">
    <text evidence="4">The sequence shown here is derived from an EMBL/GenBank/DDBJ whole genome shotgun (WGS) entry which is preliminary data.</text>
</comment>
<gene>
    <name evidence="4" type="ORF">CUNI_LOCUS1430</name>
</gene>
<feature type="non-terminal residue" evidence="4">
    <location>
        <position position="1"/>
    </location>
</feature>
<name>A0A8S3YKI2_9EUPU</name>
<dbReference type="Pfam" id="PF00191">
    <property type="entry name" value="Annexin"/>
    <property type="match status" value="1"/>
</dbReference>
<evidence type="ECO:0000313" key="5">
    <source>
        <dbReference type="Proteomes" id="UP000678393"/>
    </source>
</evidence>
<dbReference type="InterPro" id="IPR037104">
    <property type="entry name" value="Annexin_sf"/>
</dbReference>
<keyword evidence="2" id="KW-0677">Repeat</keyword>
<evidence type="ECO:0000256" key="1">
    <source>
        <dbReference type="ARBA" id="ARBA00007831"/>
    </source>
</evidence>
<evidence type="ECO:0000256" key="3">
    <source>
        <dbReference type="ARBA" id="ARBA00023216"/>
    </source>
</evidence>
<dbReference type="GO" id="GO:0005737">
    <property type="term" value="C:cytoplasm"/>
    <property type="evidence" value="ECO:0007669"/>
    <property type="project" value="TreeGrafter"/>
</dbReference>
<comment type="similarity">
    <text evidence="1">Belongs to the annexin family.</text>
</comment>
<dbReference type="GO" id="GO:0005634">
    <property type="term" value="C:nucleus"/>
    <property type="evidence" value="ECO:0007669"/>
    <property type="project" value="TreeGrafter"/>
</dbReference>
<dbReference type="GO" id="GO:0005509">
    <property type="term" value="F:calcium ion binding"/>
    <property type="evidence" value="ECO:0007669"/>
    <property type="project" value="InterPro"/>
</dbReference>
<feature type="non-terminal residue" evidence="4">
    <location>
        <position position="318"/>
    </location>
</feature>
<keyword evidence="3" id="KW-0041">Annexin</keyword>
<proteinExistence type="inferred from homology"/>
<sequence length="318" mass="37002">KKEAEKRTQRIRENDCMHLYRVAREMERPHDVITRTLAKKTFKQRMKRKEKYNELFEEDLEEDLKKGLGNDWNLLIESLLNDQNSGQSEGPSKSLKVSDRKCNMNKLNSFYNDDLVAFVKKVTPLSNQELKDLKKEYKKENSDTLESDISKRYRNPLKRFLLALVKDGKKGHKYQEDSERDAVDMFVPAEERWTSSSSKFIQLVGDKNAKYMKRGKPATKHVQEECTKSYAEVVNAYINSIGTAQTEHADNLYKNLDPTNPVFVKTVVAKSENDMPKIRKEYKKKYGRELAEDLENESNHTTVGVLKAIIMKDPPKVK</sequence>
<dbReference type="GO" id="GO:0005544">
    <property type="term" value="F:calcium-dependent phospholipid binding"/>
    <property type="evidence" value="ECO:0007669"/>
    <property type="project" value="InterPro"/>
</dbReference>
<dbReference type="InterPro" id="IPR018502">
    <property type="entry name" value="Annexin_repeat"/>
</dbReference>
<protein>
    <submittedName>
        <fullName evidence="4">Uncharacterized protein</fullName>
    </submittedName>
</protein>
<keyword evidence="5" id="KW-1185">Reference proteome</keyword>
<dbReference type="PANTHER" id="PTHR10502">
    <property type="entry name" value="ANNEXIN"/>
    <property type="match status" value="1"/>
</dbReference>
<dbReference type="AlphaFoldDB" id="A0A8S3YKI2"/>
<dbReference type="Proteomes" id="UP000678393">
    <property type="component" value="Unassembled WGS sequence"/>
</dbReference>
<evidence type="ECO:0000256" key="2">
    <source>
        <dbReference type="ARBA" id="ARBA00022737"/>
    </source>
</evidence>
<accession>A0A8S3YKI2</accession>
<dbReference type="GO" id="GO:0001786">
    <property type="term" value="F:phosphatidylserine binding"/>
    <property type="evidence" value="ECO:0007669"/>
    <property type="project" value="TreeGrafter"/>
</dbReference>
<dbReference type="OrthoDB" id="2163395at2759"/>
<dbReference type="Gene3D" id="1.10.220.10">
    <property type="entry name" value="Annexin"/>
    <property type="match status" value="3"/>
</dbReference>
<dbReference type="SUPFAM" id="SSF47874">
    <property type="entry name" value="Annexin"/>
    <property type="match status" value="1"/>
</dbReference>